<dbReference type="AlphaFoldDB" id="A0A0D2KK74"/>
<dbReference type="Pfam" id="PF00378">
    <property type="entry name" value="ECH_1"/>
    <property type="match status" value="1"/>
</dbReference>
<sequence length="152" mass="16348">MRRACEARIRLQMPPHRLIAAIDSPALGGGLSLSLACDLRVAGNDVTKIGLLESGLGIIPGASGTQRAMRLLGLAKAKDLIFTGQALTSTVALEWGYYVSTPGTTVFDHSLILAEAIARNAPLALRAGPSPDWRIYPWKQVSILKGRCMRHF</sequence>
<dbReference type="CDD" id="cd06558">
    <property type="entry name" value="crotonase-like"/>
    <property type="match status" value="1"/>
</dbReference>
<name>A0A0D2KK74_HYPSF</name>
<evidence type="ECO:0008006" key="4">
    <source>
        <dbReference type="Google" id="ProtNLM"/>
    </source>
</evidence>
<comment type="similarity">
    <text evidence="1">Belongs to the enoyl-CoA hydratase/isomerase family.</text>
</comment>
<keyword evidence="3" id="KW-1185">Reference proteome</keyword>
<evidence type="ECO:0000256" key="1">
    <source>
        <dbReference type="ARBA" id="ARBA00005254"/>
    </source>
</evidence>
<dbReference type="EMBL" id="KN817655">
    <property type="protein sequence ID" value="KJA15062.1"/>
    <property type="molecule type" value="Genomic_DNA"/>
</dbReference>
<dbReference type="SUPFAM" id="SSF52096">
    <property type="entry name" value="ClpP/crotonase"/>
    <property type="match status" value="1"/>
</dbReference>
<evidence type="ECO:0000313" key="3">
    <source>
        <dbReference type="Proteomes" id="UP000054270"/>
    </source>
</evidence>
<evidence type="ECO:0000313" key="2">
    <source>
        <dbReference type="EMBL" id="KJA15062.1"/>
    </source>
</evidence>
<proteinExistence type="inferred from homology"/>
<dbReference type="InterPro" id="IPR001753">
    <property type="entry name" value="Enoyl-CoA_hydra/iso"/>
</dbReference>
<dbReference type="GO" id="GO:0006635">
    <property type="term" value="P:fatty acid beta-oxidation"/>
    <property type="evidence" value="ECO:0007669"/>
    <property type="project" value="TreeGrafter"/>
</dbReference>
<gene>
    <name evidence="2" type="ORF">HYPSUDRAFT_1070317</name>
</gene>
<organism evidence="2 3">
    <name type="scientific">Hypholoma sublateritium (strain FD-334 SS-4)</name>
    <dbReference type="NCBI Taxonomy" id="945553"/>
    <lineage>
        <taxon>Eukaryota</taxon>
        <taxon>Fungi</taxon>
        <taxon>Dikarya</taxon>
        <taxon>Basidiomycota</taxon>
        <taxon>Agaricomycotina</taxon>
        <taxon>Agaricomycetes</taxon>
        <taxon>Agaricomycetidae</taxon>
        <taxon>Agaricales</taxon>
        <taxon>Agaricineae</taxon>
        <taxon>Strophariaceae</taxon>
        <taxon>Hypholoma</taxon>
    </lineage>
</organism>
<dbReference type="Proteomes" id="UP000054270">
    <property type="component" value="Unassembled WGS sequence"/>
</dbReference>
<dbReference type="InterPro" id="IPR029045">
    <property type="entry name" value="ClpP/crotonase-like_dom_sf"/>
</dbReference>
<dbReference type="PANTHER" id="PTHR11941:SF171">
    <property type="entry name" value="SD19268P"/>
    <property type="match status" value="1"/>
</dbReference>
<dbReference type="OrthoDB" id="410701at2759"/>
<dbReference type="GO" id="GO:0005739">
    <property type="term" value="C:mitochondrion"/>
    <property type="evidence" value="ECO:0007669"/>
    <property type="project" value="TreeGrafter"/>
</dbReference>
<accession>A0A0D2KK74</accession>
<dbReference type="STRING" id="945553.A0A0D2KK74"/>
<dbReference type="Gene3D" id="3.90.226.10">
    <property type="entry name" value="2-enoyl-CoA Hydratase, Chain A, domain 1"/>
    <property type="match status" value="1"/>
</dbReference>
<dbReference type="PANTHER" id="PTHR11941">
    <property type="entry name" value="ENOYL-COA HYDRATASE-RELATED"/>
    <property type="match status" value="1"/>
</dbReference>
<reference evidence="3" key="1">
    <citation type="submission" date="2014-04" db="EMBL/GenBank/DDBJ databases">
        <title>Evolutionary Origins and Diversification of the Mycorrhizal Mutualists.</title>
        <authorList>
            <consortium name="DOE Joint Genome Institute"/>
            <consortium name="Mycorrhizal Genomics Consortium"/>
            <person name="Kohler A."/>
            <person name="Kuo A."/>
            <person name="Nagy L.G."/>
            <person name="Floudas D."/>
            <person name="Copeland A."/>
            <person name="Barry K.W."/>
            <person name="Cichocki N."/>
            <person name="Veneault-Fourrey C."/>
            <person name="LaButti K."/>
            <person name="Lindquist E.A."/>
            <person name="Lipzen A."/>
            <person name="Lundell T."/>
            <person name="Morin E."/>
            <person name="Murat C."/>
            <person name="Riley R."/>
            <person name="Ohm R."/>
            <person name="Sun H."/>
            <person name="Tunlid A."/>
            <person name="Henrissat B."/>
            <person name="Grigoriev I.V."/>
            <person name="Hibbett D.S."/>
            <person name="Martin F."/>
        </authorList>
    </citation>
    <scope>NUCLEOTIDE SEQUENCE [LARGE SCALE GENOMIC DNA]</scope>
    <source>
        <strain evidence="3">FD-334 SS-4</strain>
    </source>
</reference>
<protein>
    <recommendedName>
        <fullName evidence="4">Enoyl-CoA hydratase</fullName>
    </recommendedName>
</protein>